<dbReference type="VEuPathDB" id="FungiDB:SCHCODRAFT_02634292"/>
<organism evidence="3">
    <name type="scientific">Schizophyllum commune (strain H4-8 / FGSC 9210)</name>
    <name type="common">Split gill fungus</name>
    <dbReference type="NCBI Taxonomy" id="578458"/>
    <lineage>
        <taxon>Eukaryota</taxon>
        <taxon>Fungi</taxon>
        <taxon>Dikarya</taxon>
        <taxon>Basidiomycota</taxon>
        <taxon>Agaricomycotina</taxon>
        <taxon>Agaricomycetes</taxon>
        <taxon>Agaricomycetidae</taxon>
        <taxon>Agaricales</taxon>
        <taxon>Schizophyllaceae</taxon>
        <taxon>Schizophyllum</taxon>
    </lineage>
</organism>
<evidence type="ECO:0000313" key="2">
    <source>
        <dbReference type="EMBL" id="EFI94437.1"/>
    </source>
</evidence>
<protein>
    <submittedName>
        <fullName evidence="2">Uncharacterized protein</fullName>
    </submittedName>
</protein>
<sequence>MKFSLFATSLFASVALAVPSPRADGCSANGGACYSATHGFSYPDKEQYQRNLMDACTGNEAAVNGTGNLWGNKACVAVAASSNKIWPETVQGLAACKNMDIACQNEQPSLDYNIYAGIVGDCAWEPNGCPITQQNYIDFIYGTLSDIGSADWPSSVDTLLSTGWQPILDWAKTGDTIPYTNFNDFLHYA</sequence>
<evidence type="ECO:0000313" key="3">
    <source>
        <dbReference type="Proteomes" id="UP000007431"/>
    </source>
</evidence>
<evidence type="ECO:0000256" key="1">
    <source>
        <dbReference type="SAM" id="SignalP"/>
    </source>
</evidence>
<dbReference type="AlphaFoldDB" id="D8QBY4"/>
<proteinExistence type="predicted"/>
<dbReference type="OMA" id="QCYGANI"/>
<dbReference type="HOGENOM" id="CLU_100319_0_0_1"/>
<dbReference type="InParanoid" id="D8QBY4"/>
<feature type="chain" id="PRO_5003120749" evidence="1">
    <location>
        <begin position="18"/>
        <end position="189"/>
    </location>
</feature>
<dbReference type="GeneID" id="9594090"/>
<reference evidence="2 3" key="1">
    <citation type="journal article" date="2010" name="Nat. Biotechnol.">
        <title>Genome sequence of the model mushroom Schizophyllum commune.</title>
        <authorList>
            <person name="Ohm R.A."/>
            <person name="de Jong J.F."/>
            <person name="Lugones L.G."/>
            <person name="Aerts A."/>
            <person name="Kothe E."/>
            <person name="Stajich J.E."/>
            <person name="de Vries R.P."/>
            <person name="Record E."/>
            <person name="Levasseur A."/>
            <person name="Baker S.E."/>
            <person name="Bartholomew K.A."/>
            <person name="Coutinho P.M."/>
            <person name="Erdmann S."/>
            <person name="Fowler T.J."/>
            <person name="Gathman A.C."/>
            <person name="Lombard V."/>
            <person name="Henrissat B."/>
            <person name="Knabe N."/>
            <person name="Kuees U."/>
            <person name="Lilly W.W."/>
            <person name="Lindquist E."/>
            <person name="Lucas S."/>
            <person name="Magnuson J.K."/>
            <person name="Piumi F."/>
            <person name="Raudaskoski M."/>
            <person name="Salamov A."/>
            <person name="Schmutz J."/>
            <person name="Schwarze F.W.M.R."/>
            <person name="vanKuyk P.A."/>
            <person name="Horton J.S."/>
            <person name="Grigoriev I.V."/>
            <person name="Woesten H.A.B."/>
        </authorList>
    </citation>
    <scope>NUCLEOTIDE SEQUENCE [LARGE SCALE GENOMIC DNA]</scope>
    <source>
        <strain evidence="3">H4-8 / FGSC 9210</strain>
    </source>
</reference>
<keyword evidence="3" id="KW-1185">Reference proteome</keyword>
<dbReference type="Proteomes" id="UP000007431">
    <property type="component" value="Unassembled WGS sequence"/>
</dbReference>
<feature type="signal peptide" evidence="1">
    <location>
        <begin position="1"/>
        <end position="17"/>
    </location>
</feature>
<dbReference type="KEGG" id="scm:SCHCO_02634292"/>
<dbReference type="OrthoDB" id="2734890at2759"/>
<dbReference type="eggNOG" id="ENOG502SR8E">
    <property type="taxonomic scope" value="Eukaryota"/>
</dbReference>
<accession>D8QBY4</accession>
<gene>
    <name evidence="2" type="ORF">SCHCODRAFT_236567</name>
</gene>
<dbReference type="EMBL" id="GL377309">
    <property type="protein sequence ID" value="EFI94437.1"/>
    <property type="molecule type" value="Genomic_DNA"/>
</dbReference>
<name>D8QBY4_SCHCM</name>
<dbReference type="RefSeq" id="XP_003029340.1">
    <property type="nucleotide sequence ID" value="XM_003029294.1"/>
</dbReference>
<keyword evidence="1" id="KW-0732">Signal</keyword>